<dbReference type="InterPro" id="IPR024954">
    <property type="entry name" value="SSRP1_DD"/>
</dbReference>
<dbReference type="Gene3D" id="2.30.29.150">
    <property type="match status" value="1"/>
</dbReference>
<sequence length="668" mass="72373">MAAGEQMFGNIMLGSRGGATAGSLKVSDSGLVWKRSGGGRTLEVAANDISGLVWSKASKGSMLTVQRAEAPPLTFLGFKDKDSELLRSAITSQPLKEEQLATSGHNWGRLAVDGSALVFKVGGRSAFRVPLPDVSQAQQVRDEVMLEFPMDDTVAGDREDTLVEMSFFVPKENQDFPAPAAAKREDGAEEGEAAPPADPPAKVFFDLVSQFTDAGAATGDAVATFDQVGVMIPRGRYDIELYLSSLKLVGQAQDFRIQYDSIQRVFLLPKANVPQTLVIISLDPPIRKGQTFYNHILCQFPSDEEAEVELAISEEALQAKNEKCGGRLAKAFRGPAHEVFAKVLRGLSGTKLTKPGTFRDAEGTGHAVRCSYKADDGYLYPLERAFFYVQKPPMLIVFEDIDSLEFMRQSAGATSAKTFDLAVRMRSGPDYLFRSIPRSEWTNLFEFIQAKQLRVENFKEAQRGPGAAAITNYADADEMDAGMAGISAGRDSDEDDEDFKASGSEEESSEDDEGEDDEEGEGGGAPLVDEEDVKVSTLKVTKKAKTGAEGKPKKAATESPAAPAAKKKRQKKDPNAPKRPTTGFFYFSQDQRARIKEANPGFGVGDIAKALGAEWKQLTAEEKAPYEERNKVDKERYARELAAYKAQGGGAPATAGDEEAEVEAADDD</sequence>
<dbReference type="GO" id="GO:0006281">
    <property type="term" value="P:DNA repair"/>
    <property type="evidence" value="ECO:0007669"/>
    <property type="project" value="UniProtKB-KW"/>
</dbReference>
<feature type="DNA-binding region" description="HMG box" evidence="11">
    <location>
        <begin position="577"/>
        <end position="645"/>
    </location>
</feature>
<dbReference type="PROSITE" id="PS50118">
    <property type="entry name" value="HMG_BOX_2"/>
    <property type="match status" value="1"/>
</dbReference>
<feature type="domain" description="HMG box" evidence="14">
    <location>
        <begin position="577"/>
        <end position="645"/>
    </location>
</feature>
<keyword evidence="7 11" id="KW-0238">DNA-binding</keyword>
<evidence type="ECO:0000313" key="15">
    <source>
        <dbReference type="EMBL" id="KAI3435903.1"/>
    </source>
</evidence>
<evidence type="ECO:0000256" key="2">
    <source>
        <dbReference type="ARBA" id="ARBA00011111"/>
    </source>
</evidence>
<keyword evidence="3 12" id="KW-0158">Chromosome</keyword>
<dbReference type="SMART" id="SM00398">
    <property type="entry name" value="HMG"/>
    <property type="match status" value="1"/>
</dbReference>
<dbReference type="FunFam" id="1.10.30.10:FF:000016">
    <property type="entry name" value="FACT complex subunit SSRP1"/>
    <property type="match status" value="1"/>
</dbReference>
<keyword evidence="9 12" id="KW-0234">DNA repair</keyword>
<keyword evidence="6 12" id="KW-0805">Transcription regulation</keyword>
<comment type="subunit">
    <text evidence="2">Component of the FACT complex, a stable heterodimer of SPT16 and SSRP1.</text>
</comment>
<evidence type="ECO:0000256" key="11">
    <source>
        <dbReference type="PROSITE-ProRule" id="PRU00267"/>
    </source>
</evidence>
<dbReference type="Pfam" id="PF08512">
    <property type="entry name" value="Rttp106-like_middle"/>
    <property type="match status" value="1"/>
</dbReference>
<dbReference type="InterPro" id="IPR013719">
    <property type="entry name" value="RTT106/SPT16-like_middle_dom"/>
</dbReference>
<dbReference type="InterPro" id="IPR036910">
    <property type="entry name" value="HMG_box_dom_sf"/>
</dbReference>
<dbReference type="InterPro" id="IPR009071">
    <property type="entry name" value="HMG_box_dom"/>
</dbReference>
<dbReference type="PRINTS" id="PR00887">
    <property type="entry name" value="SSRCOGNITION"/>
</dbReference>
<feature type="region of interest" description="Disordered" evidence="13">
    <location>
        <begin position="645"/>
        <end position="668"/>
    </location>
</feature>
<gene>
    <name evidence="15" type="ORF">D9Q98_001961</name>
</gene>
<dbReference type="GO" id="GO:0003677">
    <property type="term" value="F:DNA binding"/>
    <property type="evidence" value="ECO:0007669"/>
    <property type="project" value="UniProtKB-UniRule"/>
</dbReference>
<dbReference type="InterPro" id="IPR000969">
    <property type="entry name" value="SSRP1/POB3"/>
</dbReference>
<dbReference type="PANTHER" id="PTHR45849">
    <property type="entry name" value="FACT COMPLEX SUBUNIT SSRP1"/>
    <property type="match status" value="1"/>
</dbReference>
<keyword evidence="16" id="KW-1185">Reference proteome</keyword>
<dbReference type="InterPro" id="IPR048993">
    <property type="entry name" value="SSRP1-like_PH1"/>
</dbReference>
<dbReference type="Pfam" id="PF17292">
    <property type="entry name" value="POB3_N"/>
    <property type="match status" value="1"/>
</dbReference>
<keyword evidence="5 12" id="KW-0227">DNA damage</keyword>
<keyword evidence="4 12" id="KW-0235">DNA replication</keyword>
<feature type="compositionally biased region" description="Basic and acidic residues" evidence="13">
    <location>
        <begin position="546"/>
        <end position="556"/>
    </location>
</feature>
<dbReference type="GO" id="GO:0031491">
    <property type="term" value="F:nucleosome binding"/>
    <property type="evidence" value="ECO:0007669"/>
    <property type="project" value="TreeGrafter"/>
</dbReference>
<dbReference type="GO" id="GO:0042393">
    <property type="term" value="F:histone binding"/>
    <property type="evidence" value="ECO:0007669"/>
    <property type="project" value="TreeGrafter"/>
</dbReference>
<dbReference type="EMBL" id="SIDB01000002">
    <property type="protein sequence ID" value="KAI3435903.1"/>
    <property type="molecule type" value="Genomic_DNA"/>
</dbReference>
<evidence type="ECO:0000256" key="1">
    <source>
        <dbReference type="ARBA" id="ARBA00010060"/>
    </source>
</evidence>
<dbReference type="AlphaFoldDB" id="A0A9D4TVI1"/>
<proteinExistence type="inferred from homology"/>
<dbReference type="Proteomes" id="UP001055712">
    <property type="component" value="Unassembled WGS sequence"/>
</dbReference>
<dbReference type="FunFam" id="2.30.29.150:FF:000001">
    <property type="entry name" value="Fact complex subunit ssrp1"/>
    <property type="match status" value="1"/>
</dbReference>
<dbReference type="InterPro" id="IPR035417">
    <property type="entry name" value="SSRP1/POB3_N"/>
</dbReference>
<dbReference type="OrthoDB" id="498543at2759"/>
<evidence type="ECO:0000256" key="5">
    <source>
        <dbReference type="ARBA" id="ARBA00022763"/>
    </source>
</evidence>
<keyword evidence="10 11" id="KW-0539">Nucleus</keyword>
<keyword evidence="8 12" id="KW-0804">Transcription</keyword>
<dbReference type="Pfam" id="PF03531">
    <property type="entry name" value="SSrecog"/>
    <property type="match status" value="1"/>
</dbReference>
<reference evidence="15" key="2">
    <citation type="submission" date="2020-11" db="EMBL/GenBank/DDBJ databases">
        <authorList>
            <person name="Cecchin M."/>
            <person name="Marcolungo L."/>
            <person name="Rossato M."/>
            <person name="Girolomoni L."/>
            <person name="Cosentino E."/>
            <person name="Cuine S."/>
            <person name="Li-Beisson Y."/>
            <person name="Delledonne M."/>
            <person name="Ballottari M."/>
        </authorList>
    </citation>
    <scope>NUCLEOTIDE SEQUENCE</scope>
    <source>
        <strain evidence="15">211/11P</strain>
        <tissue evidence="15">Whole cell</tissue>
    </source>
</reference>
<evidence type="ECO:0000256" key="9">
    <source>
        <dbReference type="ARBA" id="ARBA00023204"/>
    </source>
</evidence>
<dbReference type="Pfam" id="PF21103">
    <property type="entry name" value="PH1_SSRP1-like"/>
    <property type="match status" value="1"/>
</dbReference>
<comment type="similarity">
    <text evidence="1 12">Belongs to the SSRP1 family.</text>
</comment>
<evidence type="ECO:0000256" key="10">
    <source>
        <dbReference type="ARBA" id="ARBA00023242"/>
    </source>
</evidence>
<dbReference type="SUPFAM" id="SSF47095">
    <property type="entry name" value="HMG-box"/>
    <property type="match status" value="1"/>
</dbReference>
<dbReference type="PANTHER" id="PTHR45849:SF1">
    <property type="entry name" value="FACT COMPLEX SUBUNIT SSRP1"/>
    <property type="match status" value="1"/>
</dbReference>
<dbReference type="CDD" id="cd13230">
    <property type="entry name" value="PH1_SSRP1-like"/>
    <property type="match status" value="1"/>
</dbReference>
<dbReference type="Gene3D" id="1.10.30.10">
    <property type="entry name" value="High mobility group box domain"/>
    <property type="match status" value="1"/>
</dbReference>
<dbReference type="CDD" id="cd13231">
    <property type="entry name" value="PH2_SSRP1-like"/>
    <property type="match status" value="1"/>
</dbReference>
<dbReference type="SUPFAM" id="SSF50729">
    <property type="entry name" value="PH domain-like"/>
    <property type="match status" value="1"/>
</dbReference>
<feature type="compositionally biased region" description="Acidic residues" evidence="13">
    <location>
        <begin position="492"/>
        <end position="521"/>
    </location>
</feature>
<comment type="caution">
    <text evidence="15">The sequence shown here is derived from an EMBL/GenBank/DDBJ whole genome shotgun (WGS) entry which is preliminary data.</text>
</comment>
<dbReference type="SMART" id="SM01287">
    <property type="entry name" value="Rtt106"/>
    <property type="match status" value="1"/>
</dbReference>
<dbReference type="CDD" id="cd01390">
    <property type="entry name" value="HMG-box_NHP6-like"/>
    <property type="match status" value="1"/>
</dbReference>
<evidence type="ECO:0000313" key="16">
    <source>
        <dbReference type="Proteomes" id="UP001055712"/>
    </source>
</evidence>
<organism evidence="15 16">
    <name type="scientific">Chlorella vulgaris</name>
    <name type="common">Green alga</name>
    <dbReference type="NCBI Taxonomy" id="3077"/>
    <lineage>
        <taxon>Eukaryota</taxon>
        <taxon>Viridiplantae</taxon>
        <taxon>Chlorophyta</taxon>
        <taxon>core chlorophytes</taxon>
        <taxon>Trebouxiophyceae</taxon>
        <taxon>Chlorellales</taxon>
        <taxon>Chlorellaceae</taxon>
        <taxon>Chlorella clade</taxon>
        <taxon>Chlorella</taxon>
    </lineage>
</organism>
<dbReference type="InterPro" id="IPR050454">
    <property type="entry name" value="RTT106/SSRP1_HistChap/FACT"/>
</dbReference>
<reference evidence="15" key="1">
    <citation type="journal article" date="2019" name="Plant J.">
        <title>Chlorella vulgaris genome assembly and annotation reveals the molecular basis for metabolic acclimation to high light conditions.</title>
        <authorList>
            <person name="Cecchin M."/>
            <person name="Marcolungo L."/>
            <person name="Rossato M."/>
            <person name="Girolomoni L."/>
            <person name="Cosentino E."/>
            <person name="Cuine S."/>
            <person name="Li-Beisson Y."/>
            <person name="Delledonne M."/>
            <person name="Ballottari M."/>
        </authorList>
    </citation>
    <scope>NUCLEOTIDE SEQUENCE</scope>
    <source>
        <strain evidence="15">211/11P</strain>
    </source>
</reference>
<feature type="region of interest" description="Disordered" evidence="13">
    <location>
        <begin position="178"/>
        <end position="197"/>
    </location>
</feature>
<protein>
    <recommendedName>
        <fullName evidence="12">FACT complex subunit SSRP1</fullName>
    </recommendedName>
</protein>
<accession>A0A9D4TVI1</accession>
<dbReference type="InterPro" id="IPR011993">
    <property type="entry name" value="PH-like_dom_sf"/>
</dbReference>
<dbReference type="Gene3D" id="2.30.29.30">
    <property type="entry name" value="Pleckstrin-homology domain (PH domain)/Phosphotyrosine-binding domain (PTB)"/>
    <property type="match status" value="2"/>
</dbReference>
<evidence type="ECO:0000256" key="4">
    <source>
        <dbReference type="ARBA" id="ARBA00022705"/>
    </source>
</evidence>
<dbReference type="InterPro" id="IPR038167">
    <property type="entry name" value="SSRP1_sf"/>
</dbReference>
<evidence type="ECO:0000256" key="13">
    <source>
        <dbReference type="SAM" id="MobiDB-lite"/>
    </source>
</evidence>
<name>A0A9D4TVI1_CHLVU</name>
<comment type="subcellular location">
    <subcellularLocation>
        <location evidence="12">Nucleus</location>
    </subcellularLocation>
    <subcellularLocation>
        <location evidence="12">Chromosome</location>
    </subcellularLocation>
</comment>
<dbReference type="GO" id="GO:0006260">
    <property type="term" value="P:DNA replication"/>
    <property type="evidence" value="ECO:0007669"/>
    <property type="project" value="UniProtKB-KW"/>
</dbReference>
<dbReference type="Gene3D" id="2.30.29.220">
    <property type="entry name" value="Structure-specific recognition protein (SSRP1)"/>
    <property type="match status" value="1"/>
</dbReference>
<evidence type="ECO:0000256" key="3">
    <source>
        <dbReference type="ARBA" id="ARBA00022454"/>
    </source>
</evidence>
<evidence type="ECO:0000256" key="8">
    <source>
        <dbReference type="ARBA" id="ARBA00023163"/>
    </source>
</evidence>
<comment type="function">
    <text evidence="12">Component of the FACT complex, a general chromatin factor that acts to reorganize nucleosomes. The FACT complex is involved in multiple processes that require DNA as a template such as mRNA elongation, DNA replication and DNA repair. During transcription elongation the FACT complex acts as a histone chaperone that both destabilizes and restores nucleosomal structure. It facilitates the passage of RNA polymerase II and transcription by promoting the dissociation of one histone H2A-H2B dimer from the nucleosome, then subsequently promotes the reestablishment of the nucleosome following the passage of RNA polymerase II.</text>
</comment>
<evidence type="ECO:0000256" key="7">
    <source>
        <dbReference type="ARBA" id="ARBA00023125"/>
    </source>
</evidence>
<dbReference type="GO" id="GO:0035101">
    <property type="term" value="C:FACT complex"/>
    <property type="evidence" value="ECO:0007669"/>
    <property type="project" value="TreeGrafter"/>
</dbReference>
<feature type="region of interest" description="Disordered" evidence="13">
    <location>
        <begin position="484"/>
        <end position="584"/>
    </location>
</feature>
<evidence type="ECO:0000259" key="14">
    <source>
        <dbReference type="PROSITE" id="PS50118"/>
    </source>
</evidence>
<feature type="compositionally biased region" description="Acidic residues" evidence="13">
    <location>
        <begin position="656"/>
        <end position="668"/>
    </location>
</feature>
<evidence type="ECO:0000256" key="6">
    <source>
        <dbReference type="ARBA" id="ARBA00023015"/>
    </source>
</evidence>
<dbReference type="Pfam" id="PF00505">
    <property type="entry name" value="HMG_box"/>
    <property type="match status" value="1"/>
</dbReference>
<evidence type="ECO:0000256" key="12">
    <source>
        <dbReference type="RuleBase" id="RU364013"/>
    </source>
</evidence>